<dbReference type="EMBL" id="FXUG01000039">
    <property type="protein sequence ID" value="SMP79899.1"/>
    <property type="molecule type" value="Genomic_DNA"/>
</dbReference>
<comment type="caution">
    <text evidence="1">The sequence shown here is derived from an EMBL/GenBank/DDBJ whole genome shotgun (WGS) entry which is preliminary data.</text>
</comment>
<organism evidence="1 2">
    <name type="scientific">Neorhodopirellula lusitana</name>
    <dbReference type="NCBI Taxonomy" id="445327"/>
    <lineage>
        <taxon>Bacteria</taxon>
        <taxon>Pseudomonadati</taxon>
        <taxon>Planctomycetota</taxon>
        <taxon>Planctomycetia</taxon>
        <taxon>Pirellulales</taxon>
        <taxon>Pirellulaceae</taxon>
        <taxon>Neorhodopirellula</taxon>
    </lineage>
</organism>
<accession>A0ABY1QSZ2</accession>
<proteinExistence type="predicted"/>
<dbReference type="Proteomes" id="UP001158067">
    <property type="component" value="Unassembled WGS sequence"/>
</dbReference>
<evidence type="ECO:0000313" key="2">
    <source>
        <dbReference type="Proteomes" id="UP001158067"/>
    </source>
</evidence>
<evidence type="ECO:0000313" key="1">
    <source>
        <dbReference type="EMBL" id="SMP79899.1"/>
    </source>
</evidence>
<keyword evidence="2" id="KW-1185">Reference proteome</keyword>
<protein>
    <submittedName>
        <fullName evidence="1">Uncharacterized protein</fullName>
    </submittedName>
</protein>
<reference evidence="1 2" key="1">
    <citation type="submission" date="2017-05" db="EMBL/GenBank/DDBJ databases">
        <authorList>
            <person name="Varghese N."/>
            <person name="Submissions S."/>
        </authorList>
    </citation>
    <scope>NUCLEOTIDE SEQUENCE [LARGE SCALE GENOMIC DNA]</scope>
    <source>
        <strain evidence="1 2">DSM 25457</strain>
    </source>
</reference>
<dbReference type="RefSeq" id="WP_283435659.1">
    <property type="nucleotide sequence ID" value="NZ_FXUG01000039.1"/>
</dbReference>
<sequence>MKLILQFDTKVGPFYIGQSQDGRFHPIFDDESLGSYAHVWQATDDLAGNTTSSVLHPTTSDLLDTSALGIPEDPNEWSRLS</sequence>
<name>A0ABY1QSZ2_9BACT</name>
<gene>
    <name evidence="1" type="ORF">SAMN06265222_1392</name>
</gene>